<comment type="function">
    <text evidence="4">Catalyzes the irreversible transfer of a propylamine group from the amino donor S-adenosylmethioninamine (decarboxy-AdoMet) to putrescine (1,4-diaminobutane) to yield spermidine.</text>
</comment>
<dbReference type="GO" id="GO:0004766">
    <property type="term" value="F:spermidine synthase activity"/>
    <property type="evidence" value="ECO:0007669"/>
    <property type="project" value="UniProtKB-UniRule"/>
</dbReference>
<organism evidence="8 9">
    <name type="scientific">Corynebacterium xerosis</name>
    <dbReference type="NCBI Taxonomy" id="1725"/>
    <lineage>
        <taxon>Bacteria</taxon>
        <taxon>Bacillati</taxon>
        <taxon>Actinomycetota</taxon>
        <taxon>Actinomycetes</taxon>
        <taxon>Mycobacteriales</taxon>
        <taxon>Corynebacteriaceae</taxon>
        <taxon>Corynebacterium</taxon>
    </lineage>
</organism>
<keyword evidence="4" id="KW-0812">Transmembrane</keyword>
<feature type="domain" description="PABS" evidence="7">
    <location>
        <begin position="243"/>
        <end position="482"/>
    </location>
</feature>
<dbReference type="GO" id="GO:0010487">
    <property type="term" value="F:thermospermine synthase activity"/>
    <property type="evidence" value="ECO:0007669"/>
    <property type="project" value="UniProtKB-ARBA"/>
</dbReference>
<keyword evidence="4" id="KW-1003">Cell membrane</keyword>
<accession>A0A7X9SX97</accession>
<dbReference type="InterPro" id="IPR029063">
    <property type="entry name" value="SAM-dependent_MTases_sf"/>
</dbReference>
<dbReference type="PROSITE" id="PS51006">
    <property type="entry name" value="PABS_2"/>
    <property type="match status" value="1"/>
</dbReference>
<dbReference type="Pfam" id="PF01564">
    <property type="entry name" value="Spermine_synth"/>
    <property type="match status" value="1"/>
</dbReference>
<dbReference type="GO" id="GO:0005886">
    <property type="term" value="C:plasma membrane"/>
    <property type="evidence" value="ECO:0007669"/>
    <property type="project" value="UniProtKB-SubCell"/>
</dbReference>
<sequence>MSADTDTADAAATGTGEAGTESGAEAPPGRLWRALLLAAVAACAACGLIYELALLALSASLGRGDVVATSVIVAGYVAALGLGALLAKPLVKWAAASFLGVEAALGLVGGFSATLLYLSFAVTGDSLAALTAATIAIGVLVGAEVPLLMTLLQHGRRTTAAESGAVVANLNAADYLGALIGGLSWPFIVLPVFGMLRGTAVTGLINVAAALLIAVLLLRRMLTRRALVAAVSVLVAAAVALVALLFSVRHIEVTARQALFAAPIVHAERSDYQEIVITRSGKDTRLFLDGGLQYSSRDEYRYTESLVYPALRESTRTALILGGGDGLAARELLRMPGIERIVQVELDPRVIELARTELAADNGGSLDDPRVDVVVDDAFAWLRGHSKEPRNIPAGGFDAIYADLPDPDTAVLGRLYSQEFYGLIRGVAAPGARLVVQSGSPFSTPDAYWRTISTMRAAGWATTPYHVHVPTFGDWGFGLAELGGAPVLDDATRPDTNGPRVELPPGAPALRYFTDDVAAASMVFGADSAPRDLEPSTLSEPAIVDDLRRGWRRAGE</sequence>
<dbReference type="PROSITE" id="PS01330">
    <property type="entry name" value="PABS_1"/>
    <property type="match status" value="1"/>
</dbReference>
<evidence type="ECO:0000256" key="1">
    <source>
        <dbReference type="ARBA" id="ARBA00007867"/>
    </source>
</evidence>
<comment type="pathway">
    <text evidence="4">Amine and polyamine biosynthesis; spermidine biosynthesis; spermidine from putrescine: step 1/1.</text>
</comment>
<evidence type="ECO:0000313" key="9">
    <source>
        <dbReference type="Proteomes" id="UP000589552"/>
    </source>
</evidence>
<evidence type="ECO:0000313" key="8">
    <source>
        <dbReference type="EMBL" id="NMF09774.1"/>
    </source>
</evidence>
<evidence type="ECO:0000256" key="4">
    <source>
        <dbReference type="HAMAP-Rule" id="MF_00198"/>
    </source>
</evidence>
<comment type="similarity">
    <text evidence="1 4">Belongs to the spermidine/spermine synthase family.</text>
</comment>
<reference evidence="8 9" key="1">
    <citation type="submission" date="2020-04" db="EMBL/GenBank/DDBJ databases">
        <authorList>
            <person name="Hitch T.C.A."/>
            <person name="Wylensek D."/>
            <person name="Clavel T."/>
        </authorList>
    </citation>
    <scope>NUCLEOTIDE SEQUENCE [LARGE SCALE GENOMIC DNA]</scope>
    <source>
        <strain evidence="8 9">BL-383-APC-2I</strain>
    </source>
</reference>
<comment type="subunit">
    <text evidence="4">Homodimer or homotetramer.</text>
</comment>
<dbReference type="CDD" id="cd02440">
    <property type="entry name" value="AdoMet_MTases"/>
    <property type="match status" value="1"/>
</dbReference>
<feature type="binding site" evidence="4">
    <location>
        <position position="345"/>
    </location>
    <ligand>
        <name>S-methyl-5'-thioadenosine</name>
        <dbReference type="ChEBI" id="CHEBI:17509"/>
    </ligand>
</feature>
<comment type="caution">
    <text evidence="8">The sequence shown here is derived from an EMBL/GenBank/DDBJ whole genome shotgun (WGS) entry which is preliminary data.</text>
</comment>
<feature type="transmembrane region" description="Helical" evidence="4">
    <location>
        <begin position="173"/>
        <end position="194"/>
    </location>
</feature>
<dbReference type="Gene3D" id="3.40.50.150">
    <property type="entry name" value="Vaccinia Virus protein VP39"/>
    <property type="match status" value="1"/>
</dbReference>
<comment type="caution">
    <text evidence="4">Lacks conserved residue(s) required for the propagation of feature annotation.</text>
</comment>
<dbReference type="PANTHER" id="PTHR43317">
    <property type="entry name" value="THERMOSPERMINE SYNTHASE ACAULIS5"/>
    <property type="match status" value="1"/>
</dbReference>
<dbReference type="HAMAP" id="MF_00198">
    <property type="entry name" value="Spermidine_synth"/>
    <property type="match status" value="1"/>
</dbReference>
<name>A0A7X9SX97_9CORY</name>
<dbReference type="EMBL" id="JABAGA010000005">
    <property type="protein sequence ID" value="NMF09774.1"/>
    <property type="molecule type" value="Genomic_DNA"/>
</dbReference>
<dbReference type="RefSeq" id="WP_168938060.1">
    <property type="nucleotide sequence ID" value="NZ_JABAGA010000005.1"/>
</dbReference>
<feature type="transmembrane region" description="Helical" evidence="4">
    <location>
        <begin position="200"/>
        <end position="219"/>
    </location>
</feature>
<keyword evidence="3 4" id="KW-0620">Polyamine biosynthesis</keyword>
<dbReference type="AlphaFoldDB" id="A0A7X9SX97"/>
<keyword evidence="4" id="KW-0472">Membrane</keyword>
<feature type="transmembrane region" description="Helical" evidence="4">
    <location>
        <begin position="226"/>
        <end position="248"/>
    </location>
</feature>
<dbReference type="UniPathway" id="UPA00248">
    <property type="reaction ID" value="UER00314"/>
</dbReference>
<dbReference type="InterPro" id="IPR001045">
    <property type="entry name" value="Spermi_synthase"/>
</dbReference>
<comment type="catalytic activity">
    <reaction evidence="4">
        <text>S-adenosyl 3-(methylsulfanyl)propylamine + putrescine = S-methyl-5'-thioadenosine + spermidine + H(+)</text>
        <dbReference type="Rhea" id="RHEA:12721"/>
        <dbReference type="ChEBI" id="CHEBI:15378"/>
        <dbReference type="ChEBI" id="CHEBI:17509"/>
        <dbReference type="ChEBI" id="CHEBI:57443"/>
        <dbReference type="ChEBI" id="CHEBI:57834"/>
        <dbReference type="ChEBI" id="CHEBI:326268"/>
        <dbReference type="EC" id="2.5.1.16"/>
    </reaction>
</comment>
<dbReference type="Proteomes" id="UP000589552">
    <property type="component" value="Unassembled WGS sequence"/>
</dbReference>
<feature type="binding site" evidence="4">
    <location>
        <position position="325"/>
    </location>
    <ligand>
        <name>spermidine</name>
        <dbReference type="ChEBI" id="CHEBI:57834"/>
    </ligand>
</feature>
<evidence type="ECO:0000256" key="5">
    <source>
        <dbReference type="PROSITE-ProRule" id="PRU00354"/>
    </source>
</evidence>
<protein>
    <recommendedName>
        <fullName evidence="4">Polyamine aminopropyltransferase</fullName>
    </recommendedName>
    <alternativeName>
        <fullName evidence="4">Putrescine aminopropyltransferase</fullName>
        <shortName evidence="4">PAPT</shortName>
    </alternativeName>
    <alternativeName>
        <fullName evidence="4">Spermidine synthase</fullName>
        <shortName evidence="4">SPDS</shortName>
        <shortName evidence="4">SPDSY</shortName>
        <ecNumber evidence="4">2.5.1.16</ecNumber>
    </alternativeName>
</protein>
<feature type="region of interest" description="Disordered" evidence="6">
    <location>
        <begin position="1"/>
        <end position="25"/>
    </location>
</feature>
<dbReference type="EC" id="2.5.1.16" evidence="4"/>
<evidence type="ECO:0000259" key="7">
    <source>
        <dbReference type="PROSITE" id="PS51006"/>
    </source>
</evidence>
<feature type="active site" description="Proton acceptor" evidence="4 5">
    <location>
        <position position="403"/>
    </location>
</feature>
<dbReference type="SUPFAM" id="SSF53335">
    <property type="entry name" value="S-adenosyl-L-methionine-dependent methyltransferases"/>
    <property type="match status" value="1"/>
</dbReference>
<feature type="binding site" evidence="4">
    <location>
        <begin position="377"/>
        <end position="378"/>
    </location>
    <ligand>
        <name>S-methyl-5'-thioadenosine</name>
        <dbReference type="ChEBI" id="CHEBI:17509"/>
    </ligand>
</feature>
<comment type="subcellular location">
    <subcellularLocation>
        <location evidence="4">Cell membrane</location>
        <topology evidence="4">Multi-pass membrane protein</topology>
    </subcellularLocation>
</comment>
<keyword evidence="2 4" id="KW-0808">Transferase</keyword>
<feature type="transmembrane region" description="Helical" evidence="4">
    <location>
        <begin position="126"/>
        <end position="152"/>
    </location>
</feature>
<dbReference type="GO" id="GO:0008295">
    <property type="term" value="P:spermidine biosynthetic process"/>
    <property type="evidence" value="ECO:0007669"/>
    <property type="project" value="UniProtKB-UniRule"/>
</dbReference>
<feature type="transmembrane region" description="Helical" evidence="4">
    <location>
        <begin position="99"/>
        <end position="120"/>
    </location>
</feature>
<gene>
    <name evidence="4" type="primary">speE</name>
    <name evidence="8" type="ORF">HF852_09240</name>
</gene>
<feature type="transmembrane region" description="Helical" evidence="4">
    <location>
        <begin position="66"/>
        <end position="87"/>
    </location>
</feature>
<dbReference type="InterPro" id="IPR030373">
    <property type="entry name" value="PABS_CS"/>
</dbReference>
<keyword evidence="4" id="KW-1133">Transmembrane helix</keyword>
<evidence type="ECO:0000256" key="3">
    <source>
        <dbReference type="ARBA" id="ARBA00023115"/>
    </source>
</evidence>
<evidence type="ECO:0000256" key="6">
    <source>
        <dbReference type="SAM" id="MobiDB-lite"/>
    </source>
</evidence>
<feature type="transmembrane region" description="Helical" evidence="4">
    <location>
        <begin position="35"/>
        <end position="60"/>
    </location>
</feature>
<evidence type="ECO:0000256" key="2">
    <source>
        <dbReference type="ARBA" id="ARBA00022679"/>
    </source>
</evidence>
<proteinExistence type="inferred from homology"/>
<dbReference type="PANTHER" id="PTHR43317:SF1">
    <property type="entry name" value="THERMOSPERMINE SYNTHASE ACAULIS5"/>
    <property type="match status" value="1"/>
</dbReference>
<dbReference type="InterPro" id="IPR030374">
    <property type="entry name" value="PABS"/>
</dbReference>
<dbReference type="NCBIfam" id="NF002956">
    <property type="entry name" value="PRK03612.1"/>
    <property type="match status" value="1"/>
</dbReference>
<keyword evidence="4" id="KW-0745">Spermidine biosynthesis</keyword>
<feature type="binding site" evidence="4">
    <location>
        <position position="273"/>
    </location>
    <ligand>
        <name>S-methyl-5'-thioadenosine</name>
        <dbReference type="ChEBI" id="CHEBI:17509"/>
    </ligand>
</feature>